<dbReference type="KEGG" id="aca:ACP_2300"/>
<feature type="domain" description="Phospholipid/glycerol acyltransferase" evidence="1">
    <location>
        <begin position="54"/>
        <end position="173"/>
    </location>
</feature>
<dbReference type="InParanoid" id="C1FAA2"/>
<evidence type="ECO:0000313" key="2">
    <source>
        <dbReference type="EMBL" id="ACO33340.1"/>
    </source>
</evidence>
<keyword evidence="2" id="KW-0808">Transferase</keyword>
<dbReference type="GO" id="GO:0016746">
    <property type="term" value="F:acyltransferase activity"/>
    <property type="evidence" value="ECO:0007669"/>
    <property type="project" value="UniProtKB-KW"/>
</dbReference>
<sequence>MKSARRSVLPRPSRAMLAWFRLYLRWYVPRHFRAVRLAHAARFEQAAEEENGALVVALNHPSWWDPLTCMIVAHALLPEHDHYGPMDAVEAERYSVLRRMGLFPVEQHSPRGAAQFLHASQQIFSRPRSVLWMTPQGAFTDVRPRPLMFRAGLSVLAARLPRVTVLPLAVEYTFWNERLPEVLVNCGAPEIFPATDESRAVESVNARLAGALTAASDELMQMSAARDAAGFETILEGGRGMGSVYSLWQSLAHGRGRNRQP</sequence>
<dbReference type="SUPFAM" id="SSF69593">
    <property type="entry name" value="Glycerol-3-phosphate (1)-acyltransferase"/>
    <property type="match status" value="1"/>
</dbReference>
<dbReference type="InterPro" id="IPR002123">
    <property type="entry name" value="Plipid/glycerol_acylTrfase"/>
</dbReference>
<dbReference type="Proteomes" id="UP000002207">
    <property type="component" value="Chromosome"/>
</dbReference>
<dbReference type="RefSeq" id="WP_015897390.1">
    <property type="nucleotide sequence ID" value="NC_012483.1"/>
</dbReference>
<dbReference type="SMART" id="SM00563">
    <property type="entry name" value="PlsC"/>
    <property type="match status" value="1"/>
</dbReference>
<dbReference type="HOGENOM" id="CLU_097817_0_0_0"/>
<keyword evidence="2" id="KW-0012">Acyltransferase</keyword>
<reference evidence="2 3" key="1">
    <citation type="journal article" date="2009" name="Appl. Environ. Microbiol.">
        <title>Three genomes from the phylum Acidobacteria provide insight into the lifestyles of these microorganisms in soils.</title>
        <authorList>
            <person name="Ward N.L."/>
            <person name="Challacombe J.F."/>
            <person name="Janssen P.H."/>
            <person name="Henrissat B."/>
            <person name="Coutinho P.M."/>
            <person name="Wu M."/>
            <person name="Xie G."/>
            <person name="Haft D.H."/>
            <person name="Sait M."/>
            <person name="Badger J."/>
            <person name="Barabote R.D."/>
            <person name="Bradley B."/>
            <person name="Brettin T.S."/>
            <person name="Brinkac L.M."/>
            <person name="Bruce D."/>
            <person name="Creasy T."/>
            <person name="Daugherty S.C."/>
            <person name="Davidsen T.M."/>
            <person name="DeBoy R.T."/>
            <person name="Detter J.C."/>
            <person name="Dodson R.J."/>
            <person name="Durkin A.S."/>
            <person name="Ganapathy A."/>
            <person name="Gwinn-Giglio M."/>
            <person name="Han C.S."/>
            <person name="Khouri H."/>
            <person name="Kiss H."/>
            <person name="Kothari S.P."/>
            <person name="Madupu R."/>
            <person name="Nelson K.E."/>
            <person name="Nelson W.C."/>
            <person name="Paulsen I."/>
            <person name="Penn K."/>
            <person name="Ren Q."/>
            <person name="Rosovitz M.J."/>
            <person name="Selengut J.D."/>
            <person name="Shrivastava S."/>
            <person name="Sullivan S.A."/>
            <person name="Tapia R."/>
            <person name="Thompson L.S."/>
            <person name="Watkins K.L."/>
            <person name="Yang Q."/>
            <person name="Yu C."/>
            <person name="Zafar N."/>
            <person name="Zhou L."/>
            <person name="Kuske C.R."/>
        </authorList>
    </citation>
    <scope>NUCLEOTIDE SEQUENCE [LARGE SCALE GENOMIC DNA]</scope>
    <source>
        <strain evidence="3">ATCC 51196 / DSM 11244 / BCRC 80197 / JCM 7670 / NBRC 15755 / NCIMB 13165 / 161</strain>
    </source>
</reference>
<dbReference type="Pfam" id="PF01553">
    <property type="entry name" value="Acyltransferase"/>
    <property type="match status" value="1"/>
</dbReference>
<protein>
    <submittedName>
        <fullName evidence="2">Acyltransferase domain protein</fullName>
    </submittedName>
</protein>
<dbReference type="eggNOG" id="COG0204">
    <property type="taxonomic scope" value="Bacteria"/>
</dbReference>
<accession>C1FAA2</accession>
<dbReference type="OrthoDB" id="152799at2"/>
<proteinExistence type="predicted"/>
<evidence type="ECO:0000313" key="3">
    <source>
        <dbReference type="Proteomes" id="UP000002207"/>
    </source>
</evidence>
<dbReference type="STRING" id="240015.ACP_2300"/>
<name>C1FAA2_ACIC5</name>
<gene>
    <name evidence="2" type="ordered locus">ACP_2300</name>
</gene>
<keyword evidence="3" id="KW-1185">Reference proteome</keyword>
<evidence type="ECO:0000259" key="1">
    <source>
        <dbReference type="SMART" id="SM00563"/>
    </source>
</evidence>
<dbReference type="CDD" id="cd06551">
    <property type="entry name" value="LPLAT"/>
    <property type="match status" value="1"/>
</dbReference>
<organism evidence="2 3">
    <name type="scientific">Acidobacterium capsulatum (strain ATCC 51196 / DSM 11244 / BCRC 80197 / JCM 7670 / NBRC 15755 / NCIMB 13165 / 161)</name>
    <dbReference type="NCBI Taxonomy" id="240015"/>
    <lineage>
        <taxon>Bacteria</taxon>
        <taxon>Pseudomonadati</taxon>
        <taxon>Acidobacteriota</taxon>
        <taxon>Terriglobia</taxon>
        <taxon>Terriglobales</taxon>
        <taxon>Acidobacteriaceae</taxon>
        <taxon>Acidobacterium</taxon>
    </lineage>
</organism>
<dbReference type="AlphaFoldDB" id="C1FAA2"/>
<dbReference type="EMBL" id="CP001472">
    <property type="protein sequence ID" value="ACO33340.1"/>
    <property type="molecule type" value="Genomic_DNA"/>
</dbReference>